<proteinExistence type="predicted"/>
<keyword evidence="1" id="KW-0805">Transcription regulation</keyword>
<dbReference type="InterPro" id="IPR041916">
    <property type="entry name" value="Anti_sigma_zinc_sf"/>
</dbReference>
<accession>A0A9W6L5C4</accession>
<keyword evidence="5" id="KW-1185">Reference proteome</keyword>
<dbReference type="Gene3D" id="1.10.10.1320">
    <property type="entry name" value="Anti-sigma factor, zinc-finger domain"/>
    <property type="match status" value="1"/>
</dbReference>
<protein>
    <recommendedName>
        <fullName evidence="3">Putative zinc-finger domain-containing protein</fullName>
    </recommendedName>
</protein>
<dbReference type="AlphaFoldDB" id="A0A9W6L5C4"/>
<evidence type="ECO:0000313" key="4">
    <source>
        <dbReference type="EMBL" id="GLL13230.1"/>
    </source>
</evidence>
<feature type="domain" description="Putative zinc-finger" evidence="3">
    <location>
        <begin position="23"/>
        <end position="57"/>
    </location>
</feature>
<reference evidence="4" key="1">
    <citation type="journal article" date="2014" name="Int. J. Syst. Evol. Microbiol.">
        <title>Complete genome sequence of Corynebacterium casei LMG S-19264T (=DSM 44701T), isolated from a smear-ripened cheese.</title>
        <authorList>
            <consortium name="US DOE Joint Genome Institute (JGI-PGF)"/>
            <person name="Walter F."/>
            <person name="Albersmeier A."/>
            <person name="Kalinowski J."/>
            <person name="Ruckert C."/>
        </authorList>
    </citation>
    <scope>NUCLEOTIDE SEQUENCE</scope>
    <source>
        <strain evidence="4">VKM Ac-1069</strain>
    </source>
</reference>
<reference evidence="4" key="2">
    <citation type="submission" date="2023-01" db="EMBL/GenBank/DDBJ databases">
        <authorList>
            <person name="Sun Q."/>
            <person name="Evtushenko L."/>
        </authorList>
    </citation>
    <scope>NUCLEOTIDE SEQUENCE</scope>
    <source>
        <strain evidence="4">VKM Ac-1069</strain>
    </source>
</reference>
<dbReference type="Proteomes" id="UP001143463">
    <property type="component" value="Unassembled WGS sequence"/>
</dbReference>
<evidence type="ECO:0000259" key="3">
    <source>
        <dbReference type="Pfam" id="PF13490"/>
    </source>
</evidence>
<evidence type="ECO:0000256" key="2">
    <source>
        <dbReference type="ARBA" id="ARBA00023163"/>
    </source>
</evidence>
<evidence type="ECO:0000313" key="5">
    <source>
        <dbReference type="Proteomes" id="UP001143463"/>
    </source>
</evidence>
<dbReference type="Pfam" id="PF13490">
    <property type="entry name" value="zf-HC2"/>
    <property type="match status" value="1"/>
</dbReference>
<comment type="caution">
    <text evidence="4">The sequence shown here is derived from an EMBL/GenBank/DDBJ whole genome shotgun (WGS) entry which is preliminary data.</text>
</comment>
<dbReference type="EMBL" id="BSFQ01000020">
    <property type="protein sequence ID" value="GLL13230.1"/>
    <property type="molecule type" value="Genomic_DNA"/>
</dbReference>
<evidence type="ECO:0000256" key="1">
    <source>
        <dbReference type="ARBA" id="ARBA00023015"/>
    </source>
</evidence>
<name>A0A9W6L5C4_9PSEU</name>
<dbReference type="RefSeq" id="WP_231498158.1">
    <property type="nucleotide sequence ID" value="NZ_BAAAUZ010000017.1"/>
</dbReference>
<organism evidence="4 5">
    <name type="scientific">Pseudonocardia halophobica</name>
    <dbReference type="NCBI Taxonomy" id="29401"/>
    <lineage>
        <taxon>Bacteria</taxon>
        <taxon>Bacillati</taxon>
        <taxon>Actinomycetota</taxon>
        <taxon>Actinomycetes</taxon>
        <taxon>Pseudonocardiales</taxon>
        <taxon>Pseudonocardiaceae</taxon>
        <taxon>Pseudonocardia</taxon>
    </lineage>
</organism>
<keyword evidence="2" id="KW-0804">Transcription</keyword>
<sequence>MSGPRDPGTTPDALHDAAVRLACAELVEILTDYLEGALPAHDAAVIEAHLALCPGCAAYLAQMRATIRVLGHVPVETLSPEATSTLLAAFRERGPG</sequence>
<gene>
    <name evidence="4" type="ORF">GCM10017577_43730</name>
</gene>
<dbReference type="InterPro" id="IPR027383">
    <property type="entry name" value="Znf_put"/>
</dbReference>